<feature type="region of interest" description="Disordered" evidence="1">
    <location>
        <begin position="152"/>
        <end position="215"/>
    </location>
</feature>
<dbReference type="InterPro" id="IPR011055">
    <property type="entry name" value="Dup_hybrid_motif"/>
</dbReference>
<dbReference type="Gene3D" id="1.10.530.10">
    <property type="match status" value="1"/>
</dbReference>
<evidence type="ECO:0000256" key="1">
    <source>
        <dbReference type="SAM" id="MobiDB-lite"/>
    </source>
</evidence>
<sequence>MTHSIDTSFKLKKQARLAERRRKHWRWVLSGFATIAVVSIAAGFYLTRDYWSFGDEDEELHPVEGMEDVPPDASVYVPAIIDLAGDPMWITLAPDTETATKGRTVARPAELDSSGASPQIEILSDAMLSASEKFMTTIPSTQEDFAFFQAQRQTAPKSPATAPDDQQAAPPAPAATDDQQGDLENDLQPAPDEGEAPAGSAPKADADDPEAGWGETVDQGEAALPAFKKTAIENNTTVATVTSEYQRFEATEDTFVKILNDRSLDSVVADAHFSADDAKLAGEALKALFNRDGLQAGYVVAMRGFRPNRETATMSLMQVSIYARNVYVGTLTRNAAGAFVSGVDPWVREDLFNYSGASDEGGPKRQYRLLDAIYSTAARNKVPTSVIGEAIMYLSRGQDLDAFASEDQRLVLIYSRTPRGQGEISGRVLYVGVQGAQKSLDCFVFQQSDGQYACVTGNDEVRSLTVTNGMVTPVAGVMTSTFGPRKHPILGTVRIHKGVDWAAPVGTPIVAAFDGEITFQGDGGGYGNLVKIAHANGRETRYAHMQKFAIASGVGTRVKAGDVIGYIGTTGLSTGPHLHFELYQSGEAIDPLGTVTTVAAYASGGSGDAAVETLTDRIVHVESGGSARAKNPLSSATGAGQFITKTWIRMMNTYRPDLARSLSTADLLALRFDATLSREMVRNLAREGEAYLRARGHQITAGRLYLCHFLGMEGAAQVLGAPGSSQLSAVLGSAVIQANPFLTGKTTSYVIDWAERKMGQKVTRLASDQSQQTTTTQIRQTSPEFEKYKQAVTALINSIQTTL</sequence>
<dbReference type="GO" id="GO:0016787">
    <property type="term" value="F:hydrolase activity"/>
    <property type="evidence" value="ECO:0007669"/>
    <property type="project" value="UniProtKB-KW"/>
</dbReference>
<keyword evidence="2" id="KW-1133">Transmembrane helix</keyword>
<dbReference type="SUPFAM" id="SSF51261">
    <property type="entry name" value="Duplicated hybrid motif"/>
    <property type="match status" value="1"/>
</dbReference>
<evidence type="ECO:0000313" key="4">
    <source>
        <dbReference type="EMBL" id="MET3591637.1"/>
    </source>
</evidence>
<evidence type="ECO:0000313" key="5">
    <source>
        <dbReference type="Proteomes" id="UP001549036"/>
    </source>
</evidence>
<keyword evidence="2" id="KW-0472">Membrane</keyword>
<dbReference type="Gene3D" id="2.70.70.10">
    <property type="entry name" value="Glucose Permease (Domain IIA)"/>
    <property type="match status" value="1"/>
</dbReference>
<evidence type="ECO:0000259" key="3">
    <source>
        <dbReference type="Pfam" id="PF01551"/>
    </source>
</evidence>
<dbReference type="InterPro" id="IPR050570">
    <property type="entry name" value="Cell_wall_metabolism_enzyme"/>
</dbReference>
<dbReference type="InterPro" id="IPR016047">
    <property type="entry name" value="M23ase_b-sheet_dom"/>
</dbReference>
<accession>A0ABV2HN63</accession>
<proteinExistence type="predicted"/>
<dbReference type="Proteomes" id="UP001549036">
    <property type="component" value="Unassembled WGS sequence"/>
</dbReference>
<keyword evidence="2" id="KW-0812">Transmembrane</keyword>
<organism evidence="4 5">
    <name type="scientific">Mesorhizobium shonense</name>
    <dbReference type="NCBI Taxonomy" id="1209948"/>
    <lineage>
        <taxon>Bacteria</taxon>
        <taxon>Pseudomonadati</taxon>
        <taxon>Pseudomonadota</taxon>
        <taxon>Alphaproteobacteria</taxon>
        <taxon>Hyphomicrobiales</taxon>
        <taxon>Phyllobacteriaceae</taxon>
        <taxon>Mesorhizobium</taxon>
    </lineage>
</organism>
<comment type="caution">
    <text evidence="4">The sequence shown here is derived from an EMBL/GenBank/DDBJ whole genome shotgun (WGS) entry which is preliminary data.</text>
</comment>
<dbReference type="Pfam" id="PF01551">
    <property type="entry name" value="Peptidase_M23"/>
    <property type="match status" value="1"/>
</dbReference>
<dbReference type="EMBL" id="JBEPLM010000001">
    <property type="protein sequence ID" value="MET3591637.1"/>
    <property type="molecule type" value="Genomic_DNA"/>
</dbReference>
<protein>
    <submittedName>
        <fullName evidence="4">Murein DD-endopeptidase MepM/ murein hydrolase activator NlpD</fullName>
    </submittedName>
</protein>
<dbReference type="RefSeq" id="WP_126101697.1">
    <property type="nucleotide sequence ID" value="NZ_JBEPLM010000001.1"/>
</dbReference>
<dbReference type="PANTHER" id="PTHR21666">
    <property type="entry name" value="PEPTIDASE-RELATED"/>
    <property type="match status" value="1"/>
</dbReference>
<evidence type="ECO:0000256" key="2">
    <source>
        <dbReference type="SAM" id="Phobius"/>
    </source>
</evidence>
<keyword evidence="4" id="KW-0378">Hydrolase</keyword>
<feature type="domain" description="M23ase beta-sheet core" evidence="3">
    <location>
        <begin position="495"/>
        <end position="591"/>
    </location>
</feature>
<dbReference type="PANTHER" id="PTHR21666:SF270">
    <property type="entry name" value="MUREIN HYDROLASE ACTIVATOR ENVC"/>
    <property type="match status" value="1"/>
</dbReference>
<gene>
    <name evidence="4" type="ORF">ABID26_001016</name>
</gene>
<feature type="transmembrane region" description="Helical" evidence="2">
    <location>
        <begin position="25"/>
        <end position="46"/>
    </location>
</feature>
<name>A0ABV2HN63_9HYPH</name>
<dbReference type="CDD" id="cd12797">
    <property type="entry name" value="M23_peptidase"/>
    <property type="match status" value="1"/>
</dbReference>
<reference evidence="4 5" key="1">
    <citation type="submission" date="2024-06" db="EMBL/GenBank/DDBJ databases">
        <title>Genomic Encyclopedia of Type Strains, Phase IV (KMG-IV): sequencing the most valuable type-strain genomes for metagenomic binning, comparative biology and taxonomic classification.</title>
        <authorList>
            <person name="Goeker M."/>
        </authorList>
    </citation>
    <scope>NUCLEOTIDE SEQUENCE [LARGE SCALE GENOMIC DNA]</scope>
    <source>
        <strain evidence="4 5">DSM 29846</strain>
    </source>
</reference>
<feature type="compositionally biased region" description="Low complexity" evidence="1">
    <location>
        <begin position="159"/>
        <end position="178"/>
    </location>
</feature>
<keyword evidence="5" id="KW-1185">Reference proteome</keyword>